<name>A0A7S3LFU8_9STRA</name>
<feature type="coiled-coil region" evidence="1">
    <location>
        <begin position="91"/>
        <end position="121"/>
    </location>
</feature>
<evidence type="ECO:0000313" key="3">
    <source>
        <dbReference type="EMBL" id="CAE0421560.1"/>
    </source>
</evidence>
<gene>
    <name evidence="3" type="ORF">ACOF00016_LOCUS18197</name>
</gene>
<dbReference type="AlphaFoldDB" id="A0A7S3LFU8"/>
<sequence length="213" mass="24632">MKSTTHLFAALAACLSVQGFQPKPVANHVHRTTPTAPLVDEFVSKWTDLEERQRDLERNPDDSQGFDIAKEMIELALKMVRMETIDEWEHAIQAQTKLEKVVDQERELEKASELAHQEAREADDMIKSFEPRYLSNLDEWELHRQVTASDVAHRVENYVEQRLREARSAENKAKGEEEEAEQHLLQLSTKENELQALLDQLKKATKEKHGLQP</sequence>
<feature type="chain" id="PRO_5030918828" evidence="2">
    <location>
        <begin position="20"/>
        <end position="213"/>
    </location>
</feature>
<reference evidence="3" key="1">
    <citation type="submission" date="2021-01" db="EMBL/GenBank/DDBJ databases">
        <authorList>
            <person name="Corre E."/>
            <person name="Pelletier E."/>
            <person name="Niang G."/>
            <person name="Scheremetjew M."/>
            <person name="Finn R."/>
            <person name="Kale V."/>
            <person name="Holt S."/>
            <person name="Cochrane G."/>
            <person name="Meng A."/>
            <person name="Brown T."/>
            <person name="Cohen L."/>
        </authorList>
    </citation>
    <scope>NUCLEOTIDE SEQUENCE</scope>
    <source>
        <strain evidence="3">CCMP127</strain>
    </source>
</reference>
<dbReference type="EMBL" id="HBIM01024538">
    <property type="protein sequence ID" value="CAE0421560.1"/>
    <property type="molecule type" value="Transcribed_RNA"/>
</dbReference>
<evidence type="ECO:0000256" key="2">
    <source>
        <dbReference type="SAM" id="SignalP"/>
    </source>
</evidence>
<accession>A0A7S3LFU8</accession>
<keyword evidence="1" id="KW-0175">Coiled coil</keyword>
<protein>
    <submittedName>
        <fullName evidence="3">Uncharacterized protein</fullName>
    </submittedName>
</protein>
<proteinExistence type="predicted"/>
<feature type="signal peptide" evidence="2">
    <location>
        <begin position="1"/>
        <end position="19"/>
    </location>
</feature>
<feature type="coiled-coil region" evidence="1">
    <location>
        <begin position="159"/>
        <end position="207"/>
    </location>
</feature>
<evidence type="ECO:0000256" key="1">
    <source>
        <dbReference type="SAM" id="Coils"/>
    </source>
</evidence>
<keyword evidence="2" id="KW-0732">Signal</keyword>
<organism evidence="3">
    <name type="scientific">Amphora coffeiformis</name>
    <dbReference type="NCBI Taxonomy" id="265554"/>
    <lineage>
        <taxon>Eukaryota</taxon>
        <taxon>Sar</taxon>
        <taxon>Stramenopiles</taxon>
        <taxon>Ochrophyta</taxon>
        <taxon>Bacillariophyta</taxon>
        <taxon>Bacillariophyceae</taxon>
        <taxon>Bacillariophycidae</taxon>
        <taxon>Thalassiophysales</taxon>
        <taxon>Catenulaceae</taxon>
        <taxon>Amphora</taxon>
    </lineage>
</organism>